<dbReference type="EMBL" id="CABPRJ010002062">
    <property type="protein sequence ID" value="VVC42928.1"/>
    <property type="molecule type" value="Genomic_DNA"/>
</dbReference>
<accession>A0A5E4NGS0</accession>
<proteinExistence type="predicted"/>
<protein>
    <submittedName>
        <fullName evidence="1">Uncharacterized protein</fullName>
    </submittedName>
</protein>
<evidence type="ECO:0000313" key="2">
    <source>
        <dbReference type="Proteomes" id="UP000325440"/>
    </source>
</evidence>
<keyword evidence="2" id="KW-1185">Reference proteome</keyword>
<organism evidence="1 2">
    <name type="scientific">Cinara cedri</name>
    <dbReference type="NCBI Taxonomy" id="506608"/>
    <lineage>
        <taxon>Eukaryota</taxon>
        <taxon>Metazoa</taxon>
        <taxon>Ecdysozoa</taxon>
        <taxon>Arthropoda</taxon>
        <taxon>Hexapoda</taxon>
        <taxon>Insecta</taxon>
        <taxon>Pterygota</taxon>
        <taxon>Neoptera</taxon>
        <taxon>Paraneoptera</taxon>
        <taxon>Hemiptera</taxon>
        <taxon>Sternorrhyncha</taxon>
        <taxon>Aphidomorpha</taxon>
        <taxon>Aphidoidea</taxon>
        <taxon>Aphididae</taxon>
        <taxon>Lachninae</taxon>
        <taxon>Cinara</taxon>
    </lineage>
</organism>
<evidence type="ECO:0000313" key="1">
    <source>
        <dbReference type="EMBL" id="VVC42928.1"/>
    </source>
</evidence>
<dbReference type="Proteomes" id="UP000325440">
    <property type="component" value="Unassembled WGS sequence"/>
</dbReference>
<sequence length="111" mass="12655">MEDFDNQKLRALEIQTAKDHKKFARKEIPAVKKTIGEVQCMHEHTSDTSGGTIIPMSSQIVDEHIVVKAYNQELQVKSDTYASKLKKPKIDLERQLPPIIPPKTDDQVILF</sequence>
<dbReference type="AlphaFoldDB" id="A0A5E4NGS0"/>
<reference evidence="1 2" key="1">
    <citation type="submission" date="2019-08" db="EMBL/GenBank/DDBJ databases">
        <authorList>
            <person name="Alioto T."/>
            <person name="Alioto T."/>
            <person name="Gomez Garrido J."/>
        </authorList>
    </citation>
    <scope>NUCLEOTIDE SEQUENCE [LARGE SCALE GENOMIC DNA]</scope>
</reference>
<gene>
    <name evidence="1" type="ORF">CINCED_3A004974</name>
</gene>
<name>A0A5E4NGS0_9HEMI</name>